<dbReference type="InterPro" id="IPR001478">
    <property type="entry name" value="PDZ"/>
</dbReference>
<keyword evidence="4" id="KW-1133">Transmembrane helix</keyword>
<sequence length="538" mass="59533">MFNAQPLQFARSHVVPFIAFLIGLYILLSFQTQLLYAQQPDARAIAFAVQQQLVRAIEKSEQSVVAISKIKTKRQQIQSRIPAPFGLDPNQGLNLSQDPKNLNFIPNEFGAGILIPDPTKQNRVLILTNYHLTEGGPVAGQKAISENRIYVHAANRQGFYAELIAADPRSDLAVLTPAKGLSSNSPRSLNPIKYGSTEAIRKGQFVIALGNPYAIARDGSPSASWGIVSNFHRYPVPVFKNFLNQELDKEETLHHFGTLLQVDTHLDLGTSGGALLDLDGNLIGVTTSLAALEGYEKSTGYAIPIDKATLRIINRLAAGMEAEYGFLGIYPRTIEQNQARHLFARNSVLQEPYYVKAESVKQYSPAQIAGMLPGDLILSIDGQKLTRDFDLMREVGKAGAGKEVKLQILRGKKPHELTLTVKLGKWPVADDEGIVQTQFQHPLWRGLRVDYPTARKKFTFSPFSYPPAVVVTHVAPESPAQQAGLKEGNFISHINNQMVRMPESFYREIQKVNDSPVTLQLLDGRKVILSPQEAIKKQ</sequence>
<dbReference type="GO" id="GO:0004252">
    <property type="term" value="F:serine-type endopeptidase activity"/>
    <property type="evidence" value="ECO:0007669"/>
    <property type="project" value="InterPro"/>
</dbReference>
<dbReference type="SUPFAM" id="SSF50494">
    <property type="entry name" value="Trypsin-like serine proteases"/>
    <property type="match status" value="1"/>
</dbReference>
<dbReference type="InterPro" id="IPR001940">
    <property type="entry name" value="Peptidase_S1C"/>
</dbReference>
<dbReference type="EMBL" id="CP037452">
    <property type="protein sequence ID" value="QDV49320.1"/>
    <property type="molecule type" value="Genomic_DNA"/>
</dbReference>
<evidence type="ECO:0000256" key="3">
    <source>
        <dbReference type="ARBA" id="ARBA00022801"/>
    </source>
</evidence>
<evidence type="ECO:0000256" key="2">
    <source>
        <dbReference type="ARBA" id="ARBA00022670"/>
    </source>
</evidence>
<dbReference type="Proteomes" id="UP000318313">
    <property type="component" value="Chromosome"/>
</dbReference>
<dbReference type="EC" id="3.4.21.107" evidence="6"/>
<keyword evidence="7" id="KW-1185">Reference proteome</keyword>
<comment type="similarity">
    <text evidence="1">Belongs to the peptidase S1C family.</text>
</comment>
<protein>
    <submittedName>
        <fullName evidence="6">Putative periplasmic serine endoprotease DegP-like</fullName>
        <ecNumber evidence="6">3.4.21.107</ecNumber>
    </submittedName>
</protein>
<organism evidence="6 7">
    <name type="scientific">Gimesia fumaroli</name>
    <dbReference type="NCBI Taxonomy" id="2527976"/>
    <lineage>
        <taxon>Bacteria</taxon>
        <taxon>Pseudomonadati</taxon>
        <taxon>Planctomycetota</taxon>
        <taxon>Planctomycetia</taxon>
        <taxon>Planctomycetales</taxon>
        <taxon>Planctomycetaceae</taxon>
        <taxon>Gimesia</taxon>
    </lineage>
</organism>
<dbReference type="RefSeq" id="WP_145306959.1">
    <property type="nucleotide sequence ID" value="NZ_CP037452.1"/>
</dbReference>
<dbReference type="PANTHER" id="PTHR22939">
    <property type="entry name" value="SERINE PROTEASE FAMILY S1C HTRA-RELATED"/>
    <property type="match status" value="1"/>
</dbReference>
<dbReference type="OrthoDB" id="208231at2"/>
<feature type="domain" description="PDZ" evidence="5">
    <location>
        <begin position="325"/>
        <end position="412"/>
    </location>
</feature>
<dbReference type="Pfam" id="PF17820">
    <property type="entry name" value="PDZ_6"/>
    <property type="match status" value="1"/>
</dbReference>
<evidence type="ECO:0000313" key="7">
    <source>
        <dbReference type="Proteomes" id="UP000318313"/>
    </source>
</evidence>
<dbReference type="KEGG" id="gfm:Enr17x_13370"/>
<dbReference type="PRINTS" id="PR00834">
    <property type="entry name" value="PROTEASES2C"/>
</dbReference>
<keyword evidence="3 6" id="KW-0378">Hydrolase</keyword>
<evidence type="ECO:0000256" key="4">
    <source>
        <dbReference type="SAM" id="Phobius"/>
    </source>
</evidence>
<evidence type="ECO:0000259" key="5">
    <source>
        <dbReference type="SMART" id="SM00228"/>
    </source>
</evidence>
<dbReference type="Pfam" id="PF13365">
    <property type="entry name" value="Trypsin_2"/>
    <property type="match status" value="1"/>
</dbReference>
<feature type="transmembrane region" description="Helical" evidence="4">
    <location>
        <begin position="12"/>
        <end position="30"/>
    </location>
</feature>
<dbReference type="Pfam" id="PF13180">
    <property type="entry name" value="PDZ_2"/>
    <property type="match status" value="1"/>
</dbReference>
<keyword evidence="4" id="KW-0812">Transmembrane</keyword>
<dbReference type="InterPro" id="IPR041489">
    <property type="entry name" value="PDZ_6"/>
</dbReference>
<dbReference type="SMART" id="SM00228">
    <property type="entry name" value="PDZ"/>
    <property type="match status" value="2"/>
</dbReference>
<dbReference type="SUPFAM" id="SSF50156">
    <property type="entry name" value="PDZ domain-like"/>
    <property type="match status" value="2"/>
</dbReference>
<dbReference type="Gene3D" id="2.40.10.120">
    <property type="match status" value="1"/>
</dbReference>
<keyword evidence="2 6" id="KW-0645">Protease</keyword>
<keyword evidence="4" id="KW-0472">Membrane</keyword>
<dbReference type="GO" id="GO:0006508">
    <property type="term" value="P:proteolysis"/>
    <property type="evidence" value="ECO:0007669"/>
    <property type="project" value="UniProtKB-KW"/>
</dbReference>
<evidence type="ECO:0000313" key="6">
    <source>
        <dbReference type="EMBL" id="QDV49320.1"/>
    </source>
</evidence>
<gene>
    <name evidence="6" type="primary">mucD_2</name>
    <name evidence="6" type="ORF">Enr17x_13370</name>
</gene>
<feature type="domain" description="PDZ" evidence="5">
    <location>
        <begin position="443"/>
        <end position="525"/>
    </location>
</feature>
<reference evidence="6 7" key="1">
    <citation type="submission" date="2019-03" db="EMBL/GenBank/DDBJ databases">
        <title>Deep-cultivation of Planctomycetes and their phenomic and genomic characterization uncovers novel biology.</title>
        <authorList>
            <person name="Wiegand S."/>
            <person name="Jogler M."/>
            <person name="Boedeker C."/>
            <person name="Pinto D."/>
            <person name="Vollmers J."/>
            <person name="Rivas-Marin E."/>
            <person name="Kohn T."/>
            <person name="Peeters S.H."/>
            <person name="Heuer A."/>
            <person name="Rast P."/>
            <person name="Oberbeckmann S."/>
            <person name="Bunk B."/>
            <person name="Jeske O."/>
            <person name="Meyerdierks A."/>
            <person name="Storesund J.E."/>
            <person name="Kallscheuer N."/>
            <person name="Luecker S."/>
            <person name="Lage O.M."/>
            <person name="Pohl T."/>
            <person name="Merkel B.J."/>
            <person name="Hornburger P."/>
            <person name="Mueller R.-W."/>
            <person name="Bruemmer F."/>
            <person name="Labrenz M."/>
            <person name="Spormann A.M."/>
            <person name="Op den Camp H."/>
            <person name="Overmann J."/>
            <person name="Amann R."/>
            <person name="Jetten M.S.M."/>
            <person name="Mascher T."/>
            <person name="Medema M.H."/>
            <person name="Devos D.P."/>
            <person name="Kaster A.-K."/>
            <person name="Ovreas L."/>
            <person name="Rohde M."/>
            <person name="Galperin M.Y."/>
            <person name="Jogler C."/>
        </authorList>
    </citation>
    <scope>NUCLEOTIDE SEQUENCE [LARGE SCALE GENOMIC DNA]</scope>
    <source>
        <strain evidence="6 7">Enr17</strain>
    </source>
</reference>
<dbReference type="AlphaFoldDB" id="A0A518I8A6"/>
<dbReference type="InterPro" id="IPR036034">
    <property type="entry name" value="PDZ_sf"/>
</dbReference>
<proteinExistence type="inferred from homology"/>
<name>A0A518I8A6_9PLAN</name>
<dbReference type="InterPro" id="IPR009003">
    <property type="entry name" value="Peptidase_S1_PA"/>
</dbReference>
<dbReference type="Gene3D" id="2.30.42.10">
    <property type="match status" value="2"/>
</dbReference>
<evidence type="ECO:0000256" key="1">
    <source>
        <dbReference type="ARBA" id="ARBA00010541"/>
    </source>
</evidence>
<accession>A0A518I8A6</accession>
<dbReference type="PANTHER" id="PTHR22939:SF129">
    <property type="entry name" value="SERINE PROTEASE HTRA2, MITOCHONDRIAL"/>
    <property type="match status" value="1"/>
</dbReference>